<evidence type="ECO:0000313" key="3">
    <source>
        <dbReference type="Proteomes" id="UP001589645"/>
    </source>
</evidence>
<dbReference type="RefSeq" id="WP_390190800.1">
    <property type="nucleotide sequence ID" value="NZ_JBHMEP010000001.1"/>
</dbReference>
<protein>
    <submittedName>
        <fullName evidence="2">YnhF family membrane protein</fullName>
    </submittedName>
</protein>
<proteinExistence type="predicted"/>
<feature type="transmembrane region" description="Helical" evidence="1">
    <location>
        <begin position="7"/>
        <end position="27"/>
    </location>
</feature>
<keyword evidence="1" id="KW-1133">Transmembrane helix</keyword>
<keyword evidence="1" id="KW-0472">Membrane</keyword>
<sequence>MQNNLKFALAIVAVAYLVIFGFGLTAIGS</sequence>
<dbReference type="NCBIfam" id="NF033411">
    <property type="entry name" value="small_mem_YnhF"/>
    <property type="match status" value="1"/>
</dbReference>
<dbReference type="InterPro" id="IPR047743">
    <property type="entry name" value="YnhF-like"/>
</dbReference>
<organism evidence="2 3">
    <name type="scientific">Vibrio olivae</name>
    <dbReference type="NCBI Taxonomy" id="1243002"/>
    <lineage>
        <taxon>Bacteria</taxon>
        <taxon>Pseudomonadati</taxon>
        <taxon>Pseudomonadota</taxon>
        <taxon>Gammaproteobacteria</taxon>
        <taxon>Vibrionales</taxon>
        <taxon>Vibrionaceae</taxon>
        <taxon>Vibrio</taxon>
    </lineage>
</organism>
<evidence type="ECO:0000313" key="2">
    <source>
        <dbReference type="EMBL" id="MFB9134767.1"/>
    </source>
</evidence>
<gene>
    <name evidence="2" type="ORF">ACFFUV_07220</name>
</gene>
<comment type="caution">
    <text evidence="2">The sequence shown here is derived from an EMBL/GenBank/DDBJ whole genome shotgun (WGS) entry which is preliminary data.</text>
</comment>
<dbReference type="EMBL" id="JBHMEP010000001">
    <property type="protein sequence ID" value="MFB9134767.1"/>
    <property type="molecule type" value="Genomic_DNA"/>
</dbReference>
<dbReference type="Proteomes" id="UP001589645">
    <property type="component" value="Unassembled WGS sequence"/>
</dbReference>
<reference evidence="2 3" key="1">
    <citation type="submission" date="2024-09" db="EMBL/GenBank/DDBJ databases">
        <authorList>
            <person name="Sun Q."/>
            <person name="Mori K."/>
        </authorList>
    </citation>
    <scope>NUCLEOTIDE SEQUENCE [LARGE SCALE GENOMIC DNA]</scope>
    <source>
        <strain evidence="2 3">CECT 8064</strain>
    </source>
</reference>
<evidence type="ECO:0000256" key="1">
    <source>
        <dbReference type="SAM" id="Phobius"/>
    </source>
</evidence>
<keyword evidence="3" id="KW-1185">Reference proteome</keyword>
<name>A0ABV5HKK5_9VIBR</name>
<keyword evidence="1" id="KW-0812">Transmembrane</keyword>
<accession>A0ABV5HKK5</accession>